<dbReference type="Proteomes" id="UP001197247">
    <property type="component" value="Unassembled WGS sequence"/>
</dbReference>
<dbReference type="EMBL" id="JAHBAY010000002">
    <property type="protein sequence ID" value="MBT0768291.1"/>
    <property type="molecule type" value="Genomic_DNA"/>
</dbReference>
<sequence length="309" mass="33397">MSDHVVVLGAGSGLGAVIARRLVAEGRRVTGVTRSGRGVPGGVVSRRADVLDRASLVEVCEGASVVHLATNVPYPDWAARFPVMVDNAIAAAERSGAKLVFADNLYAYGPVDGVITEATPERPAGPKEKLRARLRQTLLGAHASGRARVTIAGISDYYGPDAHNTLPNELLLAPLVRGRNPVWFGPRELPHTFGYAPDTARALIVLGDDARADGRVWNTPAAPTLPVSRFAALAGQVAGRERRLLRMPAATVTLMSLFDRRLRGYGELNHQRTRPWVVDHSAFEQAFGPFRVTGHEEALHDTIGWYRAR</sequence>
<feature type="domain" description="NAD-dependent epimerase/dehydratase" evidence="1">
    <location>
        <begin position="5"/>
        <end position="218"/>
    </location>
</feature>
<evidence type="ECO:0000313" key="3">
    <source>
        <dbReference type="Proteomes" id="UP001197247"/>
    </source>
</evidence>
<dbReference type="InterPro" id="IPR036291">
    <property type="entry name" value="NAD(P)-bd_dom_sf"/>
</dbReference>
<keyword evidence="3" id="KW-1185">Reference proteome</keyword>
<evidence type="ECO:0000313" key="2">
    <source>
        <dbReference type="EMBL" id="MBT0768291.1"/>
    </source>
</evidence>
<dbReference type="Gene3D" id="3.40.50.720">
    <property type="entry name" value="NAD(P)-binding Rossmann-like Domain"/>
    <property type="match status" value="1"/>
</dbReference>
<protein>
    <submittedName>
        <fullName evidence="2">NAD-dependent epimerase/dehydratase family protein</fullName>
    </submittedName>
</protein>
<name>A0ABS5TB80_9ACTN</name>
<comment type="caution">
    <text evidence="2">The sequence shown here is derived from an EMBL/GenBank/DDBJ whole genome shotgun (WGS) entry which is preliminary data.</text>
</comment>
<reference evidence="2 3" key="1">
    <citation type="submission" date="2021-05" db="EMBL/GenBank/DDBJ databases">
        <title>Kineosporia and Streptomyces sp. nov. two new marine actinobacteria isolated from Coral.</title>
        <authorList>
            <person name="Buangrab K."/>
            <person name="Sutthacheep M."/>
            <person name="Yeemin T."/>
            <person name="Harunari E."/>
            <person name="Igarashi Y."/>
            <person name="Kanchanasin P."/>
            <person name="Tanasupawat S."/>
            <person name="Phongsopitanun W."/>
        </authorList>
    </citation>
    <scope>NUCLEOTIDE SEQUENCE [LARGE SCALE GENOMIC DNA]</scope>
    <source>
        <strain evidence="2 3">J2-2</strain>
    </source>
</reference>
<dbReference type="InterPro" id="IPR001509">
    <property type="entry name" value="Epimerase_deHydtase"/>
</dbReference>
<gene>
    <name evidence="2" type="ORF">KIH74_05115</name>
</gene>
<dbReference type="Pfam" id="PF01370">
    <property type="entry name" value="Epimerase"/>
    <property type="match status" value="1"/>
</dbReference>
<organism evidence="2 3">
    <name type="scientific">Kineosporia corallincola</name>
    <dbReference type="NCBI Taxonomy" id="2835133"/>
    <lineage>
        <taxon>Bacteria</taxon>
        <taxon>Bacillati</taxon>
        <taxon>Actinomycetota</taxon>
        <taxon>Actinomycetes</taxon>
        <taxon>Kineosporiales</taxon>
        <taxon>Kineosporiaceae</taxon>
        <taxon>Kineosporia</taxon>
    </lineage>
</organism>
<proteinExistence type="predicted"/>
<dbReference type="SUPFAM" id="SSF51735">
    <property type="entry name" value="NAD(P)-binding Rossmann-fold domains"/>
    <property type="match status" value="1"/>
</dbReference>
<accession>A0ABS5TB80</accession>
<evidence type="ECO:0000259" key="1">
    <source>
        <dbReference type="Pfam" id="PF01370"/>
    </source>
</evidence>
<dbReference type="RefSeq" id="WP_214154592.1">
    <property type="nucleotide sequence ID" value="NZ_JAHBAY010000002.1"/>
</dbReference>